<dbReference type="RefSeq" id="WP_264822383.1">
    <property type="nucleotide sequence ID" value="NZ_CP110249.1"/>
</dbReference>
<dbReference type="GeneID" id="76201713"/>
<reference evidence="3" key="3">
    <citation type="submission" date="2024-09" db="EMBL/GenBank/DDBJ databases">
        <authorList>
            <person name="Sun Q."/>
        </authorList>
    </citation>
    <scope>NUCLEOTIDE SEQUENCE</scope>
    <source>
        <strain evidence="3">NBRC 107106</strain>
    </source>
</reference>
<gene>
    <name evidence="1" type="ORF">ACFQL7_00090</name>
    <name evidence="2" type="ORF">ACFQL7_20440</name>
    <name evidence="3" type="ORF">ACFQL7_20775</name>
</gene>
<reference evidence="3" key="1">
    <citation type="journal article" date="2014" name="Int. J. Syst. Evol. Microbiol.">
        <title>Complete genome sequence of Corynebacterium casei LMG S-19264T (=DSM 44701T), isolated from a smear-ripened cheese.</title>
        <authorList>
            <consortium name="US DOE Joint Genome Institute (JGI-PGF)"/>
            <person name="Walter F."/>
            <person name="Albersmeier A."/>
            <person name="Kalinowski J."/>
            <person name="Ruckert C."/>
        </authorList>
    </citation>
    <scope>NUCLEOTIDE SEQUENCE [LARGE SCALE GENOMIC DNA]</scope>
    <source>
        <strain evidence="3">NBRC 107106</strain>
    </source>
</reference>
<sequence>MQLQRKPDRTKIDCSNCNRTFTTAQAFQVEIKESGTACMCPQCKKISAAPFPTHKIDRPPQIDKTEHECNMLGLRTAKIFFEGGGRLEFKDTVRGWVKEEMYDTSFENDECIDSFRVELRKEACRAPKDYLKDFEESWPKYTVLGARIEQPHIAAGILNKD</sequence>
<dbReference type="Proteomes" id="UP001596417">
    <property type="component" value="Unassembled WGS sequence"/>
</dbReference>
<dbReference type="AlphaFoldDB" id="A0ABD5YRZ0"/>
<evidence type="ECO:0000313" key="1">
    <source>
        <dbReference type="EMBL" id="MFC7188410.1"/>
    </source>
</evidence>
<dbReference type="EMBL" id="JBHTAX010000001">
    <property type="protein sequence ID" value="MFC7191924.1"/>
    <property type="molecule type" value="Genomic_DNA"/>
</dbReference>
<dbReference type="EMBL" id="JBHTAX010000001">
    <property type="protein sequence ID" value="MFC7188410.1"/>
    <property type="molecule type" value="Genomic_DNA"/>
</dbReference>
<accession>A0ABD5YRZ0</accession>
<organism evidence="3 4">
    <name type="scientific">Halocatena marina</name>
    <dbReference type="NCBI Taxonomy" id="2934937"/>
    <lineage>
        <taxon>Archaea</taxon>
        <taxon>Methanobacteriati</taxon>
        <taxon>Methanobacteriota</taxon>
        <taxon>Stenosarchaea group</taxon>
        <taxon>Halobacteria</taxon>
        <taxon>Halobacteriales</taxon>
        <taxon>Natronomonadaceae</taxon>
        <taxon>Halocatena</taxon>
    </lineage>
</organism>
<evidence type="ECO:0000313" key="3">
    <source>
        <dbReference type="EMBL" id="MFC7191988.1"/>
    </source>
</evidence>
<proteinExistence type="predicted"/>
<keyword evidence="4" id="KW-1185">Reference proteome</keyword>
<evidence type="ECO:0000313" key="4">
    <source>
        <dbReference type="Proteomes" id="UP001596417"/>
    </source>
</evidence>
<dbReference type="EMBL" id="JBHTAX010000002">
    <property type="protein sequence ID" value="MFC7191988.1"/>
    <property type="molecule type" value="Genomic_DNA"/>
</dbReference>
<evidence type="ECO:0000313" key="2">
    <source>
        <dbReference type="EMBL" id="MFC7191924.1"/>
    </source>
</evidence>
<protein>
    <submittedName>
        <fullName evidence="3">Uncharacterized protein</fullName>
    </submittedName>
</protein>
<name>A0ABD5YRZ0_9EURY</name>
<reference evidence="4" key="2">
    <citation type="journal article" date="2019" name="Int. J. Syst. Evol. Microbiol.">
        <title>The Global Catalogue of Microorganisms (GCM) 10K type strain sequencing project: providing services to taxonomists for standard genome sequencing and annotation.</title>
        <authorList>
            <consortium name="The Broad Institute Genomics Platform"/>
            <consortium name="The Broad Institute Genome Sequencing Center for Infectious Disease"/>
            <person name="Wu L."/>
            <person name="Ma J."/>
        </authorList>
    </citation>
    <scope>NUCLEOTIDE SEQUENCE [LARGE SCALE GENOMIC DNA]</scope>
    <source>
        <strain evidence="4">RDMS1</strain>
    </source>
</reference>
<comment type="caution">
    <text evidence="3">The sequence shown here is derived from an EMBL/GenBank/DDBJ whole genome shotgun (WGS) entry which is preliminary data.</text>
</comment>